<dbReference type="Pfam" id="PF00903">
    <property type="entry name" value="Glyoxalase"/>
    <property type="match status" value="1"/>
</dbReference>
<feature type="domain" description="VOC" evidence="2">
    <location>
        <begin position="27"/>
        <end position="156"/>
    </location>
</feature>
<dbReference type="GeneID" id="75153042"/>
<dbReference type="InterPro" id="IPR029068">
    <property type="entry name" value="Glyas_Bleomycin-R_OHBP_Dase"/>
</dbReference>
<evidence type="ECO:0000313" key="3">
    <source>
        <dbReference type="EMBL" id="UXA64576.1"/>
    </source>
</evidence>
<reference evidence="3" key="1">
    <citation type="submission" date="2022-04" db="EMBL/GenBank/DDBJ databases">
        <title>Xanthomonas prunicola pv. tritici, a pathogen causing a previously unreported foliar disease of wheat.</title>
        <authorList>
            <person name="Clavijo F."/>
            <person name="Curland R.D."/>
            <person name="Dill-Macky R."/>
            <person name="Pereyra S."/>
            <person name="Roman-Reyna V."/>
            <person name="Siri M.I."/>
        </authorList>
    </citation>
    <scope>NUCLEOTIDE SEQUENCE</scope>
    <source>
        <strain evidence="3">CIX249</strain>
    </source>
</reference>
<proteinExistence type="predicted"/>
<dbReference type="GO" id="GO:0046491">
    <property type="term" value="P:L-methylmalonyl-CoA metabolic process"/>
    <property type="evidence" value="ECO:0007669"/>
    <property type="project" value="TreeGrafter"/>
</dbReference>
<gene>
    <name evidence="3" type="ORF">M0D43_16775</name>
</gene>
<dbReference type="RefSeq" id="WP_252162286.1">
    <property type="nucleotide sequence ID" value="NZ_CP094827.1"/>
</dbReference>
<name>A0A9Q9J288_9XANT</name>
<dbReference type="Gene3D" id="3.10.180.10">
    <property type="entry name" value="2,3-Dihydroxybiphenyl 1,2-Dioxygenase, domain 1"/>
    <property type="match status" value="1"/>
</dbReference>
<keyword evidence="1" id="KW-0479">Metal-binding</keyword>
<evidence type="ECO:0000256" key="1">
    <source>
        <dbReference type="ARBA" id="ARBA00022723"/>
    </source>
</evidence>
<dbReference type="SUPFAM" id="SSF54593">
    <property type="entry name" value="Glyoxalase/Bleomycin resistance protein/Dihydroxybiphenyl dioxygenase"/>
    <property type="match status" value="1"/>
</dbReference>
<dbReference type="AlphaFoldDB" id="A0A9Q9J288"/>
<evidence type="ECO:0000259" key="2">
    <source>
        <dbReference type="PROSITE" id="PS51819"/>
    </source>
</evidence>
<protein>
    <submittedName>
        <fullName evidence="3">VOC family protein</fullName>
    </submittedName>
</protein>
<dbReference type="InterPro" id="IPR004360">
    <property type="entry name" value="Glyas_Fos-R_dOase_dom"/>
</dbReference>
<dbReference type="EMBL" id="CP096142">
    <property type="protein sequence ID" value="UXA64576.1"/>
    <property type="molecule type" value="Genomic_DNA"/>
</dbReference>
<dbReference type="PROSITE" id="PS51819">
    <property type="entry name" value="VOC"/>
    <property type="match status" value="1"/>
</dbReference>
<dbReference type="PANTHER" id="PTHR43048:SF3">
    <property type="entry name" value="METHYLMALONYL-COA EPIMERASE, MITOCHONDRIAL"/>
    <property type="match status" value="1"/>
</dbReference>
<dbReference type="GO" id="GO:0004493">
    <property type="term" value="F:methylmalonyl-CoA epimerase activity"/>
    <property type="evidence" value="ECO:0007669"/>
    <property type="project" value="TreeGrafter"/>
</dbReference>
<organism evidence="3 4">
    <name type="scientific">Xanthomonas prunicola</name>
    <dbReference type="NCBI Taxonomy" id="2053930"/>
    <lineage>
        <taxon>Bacteria</taxon>
        <taxon>Pseudomonadati</taxon>
        <taxon>Pseudomonadota</taxon>
        <taxon>Gammaproteobacteria</taxon>
        <taxon>Lysobacterales</taxon>
        <taxon>Lysobacteraceae</taxon>
        <taxon>Xanthomonas</taxon>
    </lineage>
</organism>
<dbReference type="InterPro" id="IPR051785">
    <property type="entry name" value="MMCE/EMCE_epimerase"/>
</dbReference>
<dbReference type="InterPro" id="IPR037523">
    <property type="entry name" value="VOC_core"/>
</dbReference>
<dbReference type="GO" id="GO:0046872">
    <property type="term" value="F:metal ion binding"/>
    <property type="evidence" value="ECO:0007669"/>
    <property type="project" value="UniProtKB-KW"/>
</dbReference>
<evidence type="ECO:0000313" key="4">
    <source>
        <dbReference type="Proteomes" id="UP001058381"/>
    </source>
</evidence>
<sequence>MGIAPSAPRIPSQHSRQASTMTTGILGIHHVGIVVQDLEASARWYADQLGFRRLHAFGFPGAKVVFVGLDNLRLELIQTEGAMPMAAERAERQSNIRLGGINHLAIAVDDLDRTIDRLQANGVEIAAPPSAVPNSGGDRFAFIRDNERMLIELFQSAA</sequence>
<accession>A0A9Q9J288</accession>
<dbReference type="Proteomes" id="UP001058381">
    <property type="component" value="Chromosome"/>
</dbReference>
<dbReference type="PANTHER" id="PTHR43048">
    <property type="entry name" value="METHYLMALONYL-COA EPIMERASE"/>
    <property type="match status" value="1"/>
</dbReference>